<dbReference type="EMBL" id="JAINUF010000001">
    <property type="protein sequence ID" value="KAJ8381901.1"/>
    <property type="molecule type" value="Genomic_DNA"/>
</dbReference>
<comment type="caution">
    <text evidence="1">The sequence shown here is derived from an EMBL/GenBank/DDBJ whole genome shotgun (WGS) entry which is preliminary data.</text>
</comment>
<proteinExistence type="predicted"/>
<reference evidence="1" key="1">
    <citation type="journal article" date="2023" name="Science">
        <title>Genome structures resolve the early diversification of teleost fishes.</title>
        <authorList>
            <person name="Parey E."/>
            <person name="Louis A."/>
            <person name="Montfort J."/>
            <person name="Bouchez O."/>
            <person name="Roques C."/>
            <person name="Iampietro C."/>
            <person name="Lluch J."/>
            <person name="Castinel A."/>
            <person name="Donnadieu C."/>
            <person name="Desvignes T."/>
            <person name="Floi Bucao C."/>
            <person name="Jouanno E."/>
            <person name="Wen M."/>
            <person name="Mejri S."/>
            <person name="Dirks R."/>
            <person name="Jansen H."/>
            <person name="Henkel C."/>
            <person name="Chen W.J."/>
            <person name="Zahm M."/>
            <person name="Cabau C."/>
            <person name="Klopp C."/>
            <person name="Thompson A.W."/>
            <person name="Robinson-Rechavi M."/>
            <person name="Braasch I."/>
            <person name="Lecointre G."/>
            <person name="Bobe J."/>
            <person name="Postlethwait J.H."/>
            <person name="Berthelot C."/>
            <person name="Roest Crollius H."/>
            <person name="Guiguen Y."/>
        </authorList>
    </citation>
    <scope>NUCLEOTIDE SEQUENCE</scope>
    <source>
        <strain evidence="1">WJC10195</strain>
    </source>
</reference>
<organism evidence="1 2">
    <name type="scientific">Synaphobranchus kaupii</name>
    <name type="common">Kaup's arrowtooth eel</name>
    <dbReference type="NCBI Taxonomy" id="118154"/>
    <lineage>
        <taxon>Eukaryota</taxon>
        <taxon>Metazoa</taxon>
        <taxon>Chordata</taxon>
        <taxon>Craniata</taxon>
        <taxon>Vertebrata</taxon>
        <taxon>Euteleostomi</taxon>
        <taxon>Actinopterygii</taxon>
        <taxon>Neopterygii</taxon>
        <taxon>Teleostei</taxon>
        <taxon>Anguilliformes</taxon>
        <taxon>Synaphobranchidae</taxon>
        <taxon>Synaphobranchus</taxon>
    </lineage>
</organism>
<name>A0A9Q1GCV6_SYNKA</name>
<sequence>MLFRTTCFQLWLEISCSQKACWSLCLSCAAVRANSRQARPLPSSTAFPEEQNAVTHCAGIALLGTAFQ</sequence>
<dbReference type="AlphaFoldDB" id="A0A9Q1GCV6"/>
<keyword evidence="2" id="KW-1185">Reference proteome</keyword>
<evidence type="ECO:0000313" key="2">
    <source>
        <dbReference type="Proteomes" id="UP001152622"/>
    </source>
</evidence>
<gene>
    <name evidence="1" type="ORF">SKAU_G00026790</name>
</gene>
<evidence type="ECO:0000313" key="1">
    <source>
        <dbReference type="EMBL" id="KAJ8381901.1"/>
    </source>
</evidence>
<accession>A0A9Q1GCV6</accession>
<protein>
    <submittedName>
        <fullName evidence="1">Uncharacterized protein</fullName>
    </submittedName>
</protein>
<dbReference type="Proteomes" id="UP001152622">
    <property type="component" value="Chromosome 1"/>
</dbReference>